<dbReference type="PANTHER" id="PTHR21090:SF5">
    <property type="entry name" value="PENTAFUNCTIONAL AROM POLYPEPTIDE"/>
    <property type="match status" value="1"/>
</dbReference>
<name>A0A1V0HKW6_9ENTR</name>
<evidence type="ECO:0000256" key="4">
    <source>
        <dbReference type="ARBA" id="ARBA00022679"/>
    </source>
</evidence>
<dbReference type="EC" id="2.5.1.19" evidence="7"/>
<comment type="function">
    <text evidence="7">Catalyzes the transfer of the enolpyruvyl moiety of phosphoenolpyruvate (PEP) to the 5-hydroxyl of shikimate-3-phosphate (S3P) to produce enolpyruvyl shikimate-3-phosphate and inorganic phosphate.</text>
</comment>
<proteinExistence type="inferred from homology"/>
<comment type="subunit">
    <text evidence="7">Monomer.</text>
</comment>
<evidence type="ECO:0000256" key="6">
    <source>
        <dbReference type="ARBA" id="ARBA00044633"/>
    </source>
</evidence>
<dbReference type="GO" id="GO:0009423">
    <property type="term" value="P:chorismate biosynthetic process"/>
    <property type="evidence" value="ECO:0007669"/>
    <property type="project" value="UniProtKB-UniRule"/>
</dbReference>
<dbReference type="NCBIfam" id="TIGR01356">
    <property type="entry name" value="aroA"/>
    <property type="match status" value="1"/>
</dbReference>
<protein>
    <recommendedName>
        <fullName evidence="7">3-phosphoshikimate 1-carboxyvinyltransferase</fullName>
        <ecNumber evidence="7">2.5.1.19</ecNumber>
    </recommendedName>
    <alternativeName>
        <fullName evidence="7">5-enolpyruvylshikimate-3-phosphate synthase</fullName>
        <shortName evidence="7">EPSP synthase</shortName>
        <shortName evidence="7">EPSPS</shortName>
    </alternativeName>
</protein>
<feature type="binding site" evidence="7">
    <location>
        <position position="121"/>
    </location>
    <ligand>
        <name>phosphoenolpyruvate</name>
        <dbReference type="ChEBI" id="CHEBI:58702"/>
    </ligand>
</feature>
<feature type="binding site" evidence="7">
    <location>
        <position position="168"/>
    </location>
    <ligand>
        <name>3-phosphoshikimate</name>
        <dbReference type="ChEBI" id="CHEBI:145989"/>
    </ligand>
</feature>
<feature type="binding site" evidence="7">
    <location>
        <position position="337"/>
    </location>
    <ligand>
        <name>3-phosphoshikimate</name>
        <dbReference type="ChEBI" id="CHEBI:145989"/>
    </ligand>
</feature>
<reference evidence="9 10" key="1">
    <citation type="submission" date="2015-10" db="EMBL/GenBank/DDBJ databases">
        <title>Survey of human and primate louse endosymbionts.</title>
        <authorList>
            <person name="Boyd B.M."/>
        </authorList>
    </citation>
    <scope>NUCLEOTIDE SEQUENCE [LARGE SCALE GENOMIC DNA]</scope>
    <source>
        <strain evidence="9 10">PTSK</strain>
    </source>
</reference>
<keyword evidence="10" id="KW-1185">Reference proteome</keyword>
<dbReference type="GO" id="GO:0005737">
    <property type="term" value="C:cytoplasm"/>
    <property type="evidence" value="ECO:0007669"/>
    <property type="project" value="UniProtKB-SubCell"/>
</dbReference>
<dbReference type="Gene3D" id="3.65.10.10">
    <property type="entry name" value="Enolpyruvate transferase domain"/>
    <property type="match status" value="2"/>
</dbReference>
<gene>
    <name evidence="7" type="primary">aroA</name>
    <name evidence="9" type="ORF">AOQ87_01790</name>
</gene>
<comment type="catalytic activity">
    <reaction evidence="6">
        <text>3-phosphoshikimate + phosphoenolpyruvate = 5-O-(1-carboxyvinyl)-3-phosphoshikimate + phosphate</text>
        <dbReference type="Rhea" id="RHEA:21256"/>
        <dbReference type="ChEBI" id="CHEBI:43474"/>
        <dbReference type="ChEBI" id="CHEBI:57701"/>
        <dbReference type="ChEBI" id="CHEBI:58702"/>
        <dbReference type="ChEBI" id="CHEBI:145989"/>
        <dbReference type="EC" id="2.5.1.19"/>
    </reaction>
    <physiologicalReaction direction="left-to-right" evidence="6">
        <dbReference type="Rhea" id="RHEA:21257"/>
    </physiologicalReaction>
</comment>
<comment type="pathway">
    <text evidence="1 7">Metabolic intermediate biosynthesis; chorismate biosynthesis; chorismate from D-erythrose 4-phosphate and phosphoenolpyruvate: step 6/7.</text>
</comment>
<dbReference type="PANTHER" id="PTHR21090">
    <property type="entry name" value="AROM/DEHYDROQUINATE SYNTHASE"/>
    <property type="match status" value="1"/>
</dbReference>
<feature type="active site" description="Proton acceptor" evidence="7">
    <location>
        <position position="310"/>
    </location>
</feature>
<sequence length="428" mass="47803">MLIPPITYLKGNVEVPGSKSISNRVLLLSALSQGITTITNLSNCQDTKVMLLALKKIGIKYDLDHDNSCIIYGNPDRFRFCRKGLKLFLGNSGISMRLLTAVFSVSENDVILTGTKRMQERPIKQLVSSLGQGGARIIYQKRYGFPPIRIFGGFHGGKITISSNISSQFVSALLISSPLISNSVKISVGKHLVSKTYVDMTLKMMRLFNVHVESLGYQSFEIDQNQQYVSPGRYHVEPDITSSSYFIAASAIAGKKIKINGINRRSIQGDLRFIEIIQRMGANILWKENCIESTKGDLFGIEVDAEDIPDSAMTIAILALFAKGRTIIRNIDHWRFKESDRMLSMIDGLSQAGAHVEENESSITIHPPKKIKQSKIRTYDDHRIAMCFSLLSVSGQSVFIDNPGCVSKTFPNFFQKLDELSHRRSKSR</sequence>
<feature type="binding site" evidence="7">
    <location>
        <position position="194"/>
    </location>
    <ligand>
        <name>3-phosphoshikimate</name>
        <dbReference type="ChEBI" id="CHEBI:145989"/>
    </ligand>
</feature>
<feature type="binding site" evidence="7">
    <location>
        <position position="19"/>
    </location>
    <ligand>
        <name>3-phosphoshikimate</name>
        <dbReference type="ChEBI" id="CHEBI:145989"/>
    </ligand>
</feature>
<comment type="similarity">
    <text evidence="2 7">Belongs to the EPSP synthase family.</text>
</comment>
<evidence type="ECO:0000313" key="9">
    <source>
        <dbReference type="EMBL" id="ARC53382.1"/>
    </source>
</evidence>
<keyword evidence="3 7" id="KW-0028">Amino-acid biosynthesis</keyword>
<dbReference type="RefSeq" id="WP_080626594.1">
    <property type="nucleotide sequence ID" value="NZ_CP012839.1"/>
</dbReference>
<feature type="binding site" evidence="7">
    <location>
        <position position="166"/>
    </location>
    <ligand>
        <name>3-phosphoshikimate</name>
        <dbReference type="ChEBI" id="CHEBI:145989"/>
    </ligand>
</feature>
<dbReference type="PROSITE" id="PS00885">
    <property type="entry name" value="EPSP_SYNTHASE_2"/>
    <property type="match status" value="1"/>
</dbReference>
<feature type="binding site" evidence="7">
    <location>
        <position position="383"/>
    </location>
    <ligand>
        <name>phosphoenolpyruvate</name>
        <dbReference type="ChEBI" id="CHEBI:58702"/>
    </ligand>
</feature>
<keyword evidence="4 7" id="KW-0808">Transferase</keyword>
<dbReference type="InterPro" id="IPR013792">
    <property type="entry name" value="RNA3'P_cycl/enolpyr_Trfase_a/b"/>
</dbReference>
<evidence type="ECO:0000256" key="3">
    <source>
        <dbReference type="ARBA" id="ARBA00022605"/>
    </source>
</evidence>
<dbReference type="CDD" id="cd01556">
    <property type="entry name" value="EPSP_synthase"/>
    <property type="match status" value="1"/>
</dbReference>
<evidence type="ECO:0000256" key="5">
    <source>
        <dbReference type="ARBA" id="ARBA00023141"/>
    </source>
</evidence>
<organism evidence="9 10">
    <name type="scientific">Candidatus Riesia pediculischaeffi</name>
    <dbReference type="NCBI Taxonomy" id="428411"/>
    <lineage>
        <taxon>Bacteria</taxon>
        <taxon>Pseudomonadati</taxon>
        <taxon>Pseudomonadota</taxon>
        <taxon>Gammaproteobacteria</taxon>
        <taxon>Enterobacterales</taxon>
        <taxon>Enterobacteriaceae</taxon>
        <taxon>Candidatus Riesia</taxon>
    </lineage>
</organism>
<feature type="binding site" evidence="7">
    <location>
        <position position="19"/>
    </location>
    <ligand>
        <name>phosphoenolpyruvate</name>
        <dbReference type="ChEBI" id="CHEBI:58702"/>
    </ligand>
</feature>
<feature type="binding site" evidence="7">
    <location>
        <position position="408"/>
    </location>
    <ligand>
        <name>phosphoenolpyruvate</name>
        <dbReference type="ChEBI" id="CHEBI:58702"/>
    </ligand>
</feature>
<evidence type="ECO:0000313" key="10">
    <source>
        <dbReference type="Proteomes" id="UP000242793"/>
    </source>
</evidence>
<dbReference type="EMBL" id="CP012839">
    <property type="protein sequence ID" value="ARC53382.1"/>
    <property type="molecule type" value="Genomic_DNA"/>
</dbReference>
<evidence type="ECO:0000259" key="8">
    <source>
        <dbReference type="Pfam" id="PF00275"/>
    </source>
</evidence>
<dbReference type="PROSITE" id="PS00104">
    <property type="entry name" value="EPSP_SYNTHASE_1"/>
    <property type="match status" value="1"/>
</dbReference>
<evidence type="ECO:0000256" key="7">
    <source>
        <dbReference type="HAMAP-Rule" id="MF_00210"/>
    </source>
</evidence>
<dbReference type="InterPro" id="IPR006264">
    <property type="entry name" value="EPSP_synthase"/>
</dbReference>
<feature type="binding site" evidence="7">
    <location>
        <position position="310"/>
    </location>
    <ligand>
        <name>3-phosphoshikimate</name>
        <dbReference type="ChEBI" id="CHEBI:145989"/>
    </ligand>
</feature>
<feature type="binding site" evidence="7">
    <location>
        <position position="93"/>
    </location>
    <ligand>
        <name>phosphoenolpyruvate</name>
        <dbReference type="ChEBI" id="CHEBI:58702"/>
    </ligand>
</feature>
<feature type="binding site" evidence="7">
    <location>
        <position position="20"/>
    </location>
    <ligand>
        <name>3-phosphoshikimate</name>
        <dbReference type="ChEBI" id="CHEBI:145989"/>
    </ligand>
</feature>
<dbReference type="SUPFAM" id="SSF55205">
    <property type="entry name" value="EPT/RTPC-like"/>
    <property type="match status" value="1"/>
</dbReference>
<dbReference type="KEGG" id="rped:AOQ87_01790"/>
<dbReference type="InterPro" id="IPR001986">
    <property type="entry name" value="Enolpyruvate_Tfrase_dom"/>
</dbReference>
<dbReference type="HAMAP" id="MF_00210">
    <property type="entry name" value="EPSP_synth"/>
    <property type="match status" value="1"/>
</dbReference>
<dbReference type="Pfam" id="PF00275">
    <property type="entry name" value="EPSP_synthase"/>
    <property type="match status" value="1"/>
</dbReference>
<feature type="binding site" evidence="7">
    <location>
        <position position="167"/>
    </location>
    <ligand>
        <name>3-phosphoshikimate</name>
        <dbReference type="ChEBI" id="CHEBI:145989"/>
    </ligand>
</feature>
<comment type="subcellular location">
    <subcellularLocation>
        <location evidence="7">Cytoplasm</location>
    </subcellularLocation>
</comment>
<comment type="caution">
    <text evidence="7">Lacks conserved residue(s) required for the propagation of feature annotation.</text>
</comment>
<keyword evidence="7" id="KW-0963">Cytoplasm</keyword>
<feature type="binding site" evidence="7">
    <location>
        <position position="24"/>
    </location>
    <ligand>
        <name>3-phosphoshikimate</name>
        <dbReference type="ChEBI" id="CHEBI:145989"/>
    </ligand>
</feature>
<keyword evidence="5 7" id="KW-0057">Aromatic amino acid biosynthesis</keyword>
<dbReference type="UniPathway" id="UPA00053">
    <property type="reaction ID" value="UER00089"/>
</dbReference>
<dbReference type="GO" id="GO:0003866">
    <property type="term" value="F:3-phosphoshikimate 1-carboxyvinyltransferase activity"/>
    <property type="evidence" value="ECO:0007669"/>
    <property type="project" value="UniProtKB-UniRule"/>
</dbReference>
<dbReference type="GO" id="GO:0009073">
    <property type="term" value="P:aromatic amino acid family biosynthetic process"/>
    <property type="evidence" value="ECO:0007669"/>
    <property type="project" value="UniProtKB-KW"/>
</dbReference>
<evidence type="ECO:0000256" key="2">
    <source>
        <dbReference type="ARBA" id="ARBA00009948"/>
    </source>
</evidence>
<feature type="binding site" evidence="7">
    <location>
        <position position="341"/>
    </location>
    <ligand>
        <name>phosphoenolpyruvate</name>
        <dbReference type="ChEBI" id="CHEBI:58702"/>
    </ligand>
</feature>
<dbReference type="AlphaFoldDB" id="A0A1V0HKW6"/>
<feature type="domain" description="Enolpyruvate transferase" evidence="8">
    <location>
        <begin position="5"/>
        <end position="417"/>
    </location>
</feature>
<feature type="binding site" evidence="7">
    <location>
        <position position="168"/>
    </location>
    <ligand>
        <name>phosphoenolpyruvate</name>
        <dbReference type="ChEBI" id="CHEBI:58702"/>
    </ligand>
</feature>
<dbReference type="InterPro" id="IPR023193">
    <property type="entry name" value="EPSP_synthase_CS"/>
</dbReference>
<dbReference type="InterPro" id="IPR036968">
    <property type="entry name" value="Enolpyruvate_Tfrase_sf"/>
</dbReference>
<dbReference type="GO" id="GO:0008652">
    <property type="term" value="P:amino acid biosynthetic process"/>
    <property type="evidence" value="ECO:0007669"/>
    <property type="project" value="UniProtKB-KW"/>
</dbReference>
<dbReference type="Proteomes" id="UP000242793">
    <property type="component" value="Chromosome"/>
</dbReference>
<dbReference type="STRING" id="428411.AOQ87_01790"/>
<dbReference type="PIRSF" id="PIRSF000505">
    <property type="entry name" value="EPSPS"/>
    <property type="match status" value="1"/>
</dbReference>
<evidence type="ECO:0000256" key="1">
    <source>
        <dbReference type="ARBA" id="ARBA00004811"/>
    </source>
</evidence>
<accession>A0A1V0HKW6</accession>